<accession>A0AB34J3U6</accession>
<dbReference type="GO" id="GO:0005525">
    <property type="term" value="F:GTP binding"/>
    <property type="evidence" value="ECO:0007669"/>
    <property type="project" value="UniProtKB-KW"/>
</dbReference>
<dbReference type="PANTHER" id="PTHR18884">
    <property type="entry name" value="SEPTIN"/>
    <property type="match status" value="1"/>
</dbReference>
<dbReference type="SUPFAM" id="SSF52540">
    <property type="entry name" value="P-loop containing nucleoside triphosphate hydrolases"/>
    <property type="match status" value="1"/>
</dbReference>
<organism evidence="5 6">
    <name type="scientific">Prymnesium parvum</name>
    <name type="common">Toxic golden alga</name>
    <dbReference type="NCBI Taxonomy" id="97485"/>
    <lineage>
        <taxon>Eukaryota</taxon>
        <taxon>Haptista</taxon>
        <taxon>Haptophyta</taxon>
        <taxon>Prymnesiophyceae</taxon>
        <taxon>Prymnesiales</taxon>
        <taxon>Prymnesiaceae</taxon>
        <taxon>Prymnesium</taxon>
    </lineage>
</organism>
<keyword evidence="1" id="KW-0547">Nucleotide-binding</keyword>
<feature type="domain" description="Septin-type G" evidence="4">
    <location>
        <begin position="22"/>
        <end position="328"/>
    </location>
</feature>
<reference evidence="5 6" key="1">
    <citation type="journal article" date="2024" name="Science">
        <title>Giant polyketide synthase enzymes in the biosynthesis of giant marine polyether toxins.</title>
        <authorList>
            <person name="Fallon T.R."/>
            <person name="Shende V.V."/>
            <person name="Wierzbicki I.H."/>
            <person name="Pendleton A.L."/>
            <person name="Watervoot N.F."/>
            <person name="Auber R.P."/>
            <person name="Gonzalez D.J."/>
            <person name="Wisecaver J.H."/>
            <person name="Moore B.S."/>
        </authorList>
    </citation>
    <scope>NUCLEOTIDE SEQUENCE [LARGE SCALE GENOMIC DNA]</scope>
    <source>
        <strain evidence="5 6">12B1</strain>
    </source>
</reference>
<dbReference type="EMBL" id="JBGBPQ010000013">
    <property type="protein sequence ID" value="KAL1512073.1"/>
    <property type="molecule type" value="Genomic_DNA"/>
</dbReference>
<sequence>MSARSRDSLFITSQLQSEWMRAGISFKVMLVGESGLGKTTFTRALLRPYVPEHLLDEPPDSVDAGPVRSRTAEITETVHKVENDGFPVEFSVVDCPGYGDAVDSTAWIDKIVGYITSRFAEHYEALGYPPRHTDSSTFSTGKDKLVHVCLYFIAAHRLKGVDLEFLKRLQPYVNLVPVIAKADTMTLAERDAFRRLVLSEFKLHGVRIFQMVDLSAPTKGVPPVATPTRDSEADATSDTPRTSTAPRAKDGGAPAQRPVSTTQPPPFAVSASEDGTRVYPWGTCYVEDPAHSDLSLLRSMLFAGSMLAAKRKTLALFEESYATRRRAAEAAEQARQRRAFKREVALGRCLMLLGVCGSVGGAMAVWRPHWLAACARMVDALAGRLARPGQQLELIGGLCAKCFAATRTLMGRVPLQRKS</sequence>
<dbReference type="Gene3D" id="3.40.50.300">
    <property type="entry name" value="P-loop containing nucleotide triphosphate hydrolases"/>
    <property type="match status" value="1"/>
</dbReference>
<evidence type="ECO:0000313" key="5">
    <source>
        <dbReference type="EMBL" id="KAL1512073.1"/>
    </source>
</evidence>
<evidence type="ECO:0000313" key="6">
    <source>
        <dbReference type="Proteomes" id="UP001515480"/>
    </source>
</evidence>
<name>A0AB34J3U6_PRYPA</name>
<proteinExistence type="inferred from homology"/>
<keyword evidence="1" id="KW-0342">GTP-binding</keyword>
<keyword evidence="3" id="KW-1133">Transmembrane helix</keyword>
<dbReference type="PROSITE" id="PS51719">
    <property type="entry name" value="G_SEPTIN"/>
    <property type="match status" value="1"/>
</dbReference>
<dbReference type="AlphaFoldDB" id="A0AB34J3U6"/>
<feature type="transmembrane region" description="Helical" evidence="3">
    <location>
        <begin position="345"/>
        <end position="366"/>
    </location>
</feature>
<feature type="region of interest" description="Disordered" evidence="2">
    <location>
        <begin position="219"/>
        <end position="272"/>
    </location>
</feature>
<evidence type="ECO:0000259" key="4">
    <source>
        <dbReference type="PROSITE" id="PS51719"/>
    </source>
</evidence>
<comment type="similarity">
    <text evidence="1">Belongs to the TRAFAC class TrmE-Era-EngA-EngB-Septin-like GTPase superfamily. Septin GTPase family.</text>
</comment>
<evidence type="ECO:0000256" key="1">
    <source>
        <dbReference type="RuleBase" id="RU004560"/>
    </source>
</evidence>
<dbReference type="Proteomes" id="UP001515480">
    <property type="component" value="Unassembled WGS sequence"/>
</dbReference>
<keyword evidence="3" id="KW-0472">Membrane</keyword>
<dbReference type="InterPro" id="IPR030379">
    <property type="entry name" value="G_SEPTIN_dom"/>
</dbReference>
<keyword evidence="3" id="KW-0812">Transmembrane</keyword>
<keyword evidence="6" id="KW-1185">Reference proteome</keyword>
<feature type="compositionally biased region" description="Polar residues" evidence="2">
    <location>
        <begin position="234"/>
        <end position="245"/>
    </location>
</feature>
<dbReference type="InterPro" id="IPR027417">
    <property type="entry name" value="P-loop_NTPase"/>
</dbReference>
<protein>
    <recommendedName>
        <fullName evidence="4">Septin-type G domain-containing protein</fullName>
    </recommendedName>
</protein>
<comment type="caution">
    <text evidence="5">The sequence shown here is derived from an EMBL/GenBank/DDBJ whole genome shotgun (WGS) entry which is preliminary data.</text>
</comment>
<dbReference type="Pfam" id="PF00735">
    <property type="entry name" value="Septin"/>
    <property type="match status" value="2"/>
</dbReference>
<evidence type="ECO:0000256" key="3">
    <source>
        <dbReference type="SAM" id="Phobius"/>
    </source>
</evidence>
<evidence type="ECO:0000256" key="2">
    <source>
        <dbReference type="SAM" id="MobiDB-lite"/>
    </source>
</evidence>
<gene>
    <name evidence="5" type="ORF">AB1Y20_005346</name>
</gene>